<dbReference type="PRINTS" id="PR00162">
    <property type="entry name" value="RIESKE"/>
</dbReference>
<sequence length="141" mass="15268">MDRRTFFRWIGLGWLTSTLLPILVACDFRRIAAKPRSDGFVAVGNMSELDQSAGKLQVQVSDTQLIVVGSASQPQTIGVFNPTCPHAGCSVKWETSQSQFVCPCHGSEFDSRGRVTQGPAAKDLAGYPVKVEGQSILVKLN</sequence>
<dbReference type="InterPro" id="IPR014349">
    <property type="entry name" value="Rieske_Fe-S_prot"/>
</dbReference>
<evidence type="ECO:0000313" key="8">
    <source>
        <dbReference type="EMBL" id="WNZ28036.1"/>
    </source>
</evidence>
<dbReference type="PROSITE" id="PS51296">
    <property type="entry name" value="RIESKE"/>
    <property type="match status" value="1"/>
</dbReference>
<evidence type="ECO:0000256" key="5">
    <source>
        <dbReference type="ARBA" id="ARBA00023157"/>
    </source>
</evidence>
<keyword evidence="1" id="KW-0001">2Fe-2S</keyword>
<keyword evidence="2" id="KW-0479">Metal-binding</keyword>
<dbReference type="InterPro" id="IPR017941">
    <property type="entry name" value="Rieske_2Fe-2S"/>
</dbReference>
<keyword evidence="3" id="KW-0408">Iron</keyword>
<dbReference type="AlphaFoldDB" id="A0AA97ALW9"/>
<dbReference type="PROSITE" id="PS51257">
    <property type="entry name" value="PROKAR_LIPOPROTEIN"/>
    <property type="match status" value="1"/>
</dbReference>
<dbReference type="PANTHER" id="PTHR10134">
    <property type="entry name" value="CYTOCHROME B-C1 COMPLEX SUBUNIT RIESKE, MITOCHONDRIAL"/>
    <property type="match status" value="1"/>
</dbReference>
<dbReference type="GO" id="GO:0016020">
    <property type="term" value="C:membrane"/>
    <property type="evidence" value="ECO:0007669"/>
    <property type="project" value="InterPro"/>
</dbReference>
<feature type="domain" description="Rieske" evidence="7">
    <location>
        <begin position="41"/>
        <end position="138"/>
    </location>
</feature>
<keyword evidence="5" id="KW-1015">Disulfide bond</keyword>
<evidence type="ECO:0000259" key="7">
    <source>
        <dbReference type="PROSITE" id="PS51296"/>
    </source>
</evidence>
<organism evidence="8">
    <name type="scientific">Leptolyngbya sp. NK1-12</name>
    <dbReference type="NCBI Taxonomy" id="2547451"/>
    <lineage>
        <taxon>Bacteria</taxon>
        <taxon>Bacillati</taxon>
        <taxon>Cyanobacteriota</taxon>
        <taxon>Cyanophyceae</taxon>
        <taxon>Leptolyngbyales</taxon>
        <taxon>Leptolyngbyaceae</taxon>
        <taxon>Leptolyngbya group</taxon>
        <taxon>Leptolyngbya</taxon>
    </lineage>
</organism>
<dbReference type="CDD" id="cd03467">
    <property type="entry name" value="Rieske"/>
    <property type="match status" value="1"/>
</dbReference>
<dbReference type="GO" id="GO:0004497">
    <property type="term" value="F:monooxygenase activity"/>
    <property type="evidence" value="ECO:0007669"/>
    <property type="project" value="UniProtKB-ARBA"/>
</dbReference>
<geneLocation type="plasmid" evidence="8">
    <name>p1</name>
</geneLocation>
<evidence type="ECO:0000256" key="4">
    <source>
        <dbReference type="ARBA" id="ARBA00023014"/>
    </source>
</evidence>
<dbReference type="EMBL" id="CP053588">
    <property type="protein sequence ID" value="WNZ28036.1"/>
    <property type="molecule type" value="Genomic_DNA"/>
</dbReference>
<dbReference type="GO" id="GO:0046872">
    <property type="term" value="F:metal ion binding"/>
    <property type="evidence" value="ECO:0007669"/>
    <property type="project" value="UniProtKB-KW"/>
</dbReference>
<dbReference type="Gene3D" id="2.102.10.10">
    <property type="entry name" value="Rieske [2Fe-2S] iron-sulphur domain"/>
    <property type="match status" value="1"/>
</dbReference>
<dbReference type="InterPro" id="IPR036922">
    <property type="entry name" value="Rieske_2Fe-2S_sf"/>
</dbReference>
<keyword evidence="8" id="KW-0614">Plasmid</keyword>
<reference evidence="8" key="1">
    <citation type="submission" date="2020-05" db="EMBL/GenBank/DDBJ databases">
        <authorList>
            <person name="Zhu T."/>
            <person name="Keshari N."/>
            <person name="Lu X."/>
        </authorList>
    </citation>
    <scope>NUCLEOTIDE SEQUENCE</scope>
    <source>
        <strain evidence="8">NK1-12</strain>
        <plasmid evidence="8">p1</plasmid>
    </source>
</reference>
<comment type="cofactor">
    <cofactor evidence="6">
        <name>[2Fe-2S] cluster</name>
        <dbReference type="ChEBI" id="CHEBI:190135"/>
    </cofactor>
</comment>
<gene>
    <name evidence="8" type="ORF">HJG54_34540</name>
</gene>
<evidence type="ECO:0000256" key="2">
    <source>
        <dbReference type="ARBA" id="ARBA00022723"/>
    </source>
</evidence>
<dbReference type="RefSeq" id="WP_316437196.1">
    <property type="nucleotide sequence ID" value="NZ_CP053588.1"/>
</dbReference>
<accession>A0AA97ALW9</accession>
<dbReference type="GO" id="GO:0051537">
    <property type="term" value="F:2 iron, 2 sulfur cluster binding"/>
    <property type="evidence" value="ECO:0007669"/>
    <property type="project" value="UniProtKB-KW"/>
</dbReference>
<dbReference type="Pfam" id="PF00355">
    <property type="entry name" value="Rieske"/>
    <property type="match status" value="1"/>
</dbReference>
<evidence type="ECO:0000256" key="3">
    <source>
        <dbReference type="ARBA" id="ARBA00023004"/>
    </source>
</evidence>
<dbReference type="GO" id="GO:0016705">
    <property type="term" value="F:oxidoreductase activity, acting on paired donors, with incorporation or reduction of molecular oxygen"/>
    <property type="evidence" value="ECO:0007669"/>
    <property type="project" value="UniProtKB-ARBA"/>
</dbReference>
<keyword evidence="4" id="KW-0411">Iron-sulfur</keyword>
<dbReference type="SUPFAM" id="SSF50022">
    <property type="entry name" value="ISP domain"/>
    <property type="match status" value="1"/>
</dbReference>
<evidence type="ECO:0000256" key="1">
    <source>
        <dbReference type="ARBA" id="ARBA00022714"/>
    </source>
</evidence>
<proteinExistence type="predicted"/>
<evidence type="ECO:0000256" key="6">
    <source>
        <dbReference type="ARBA" id="ARBA00034078"/>
    </source>
</evidence>
<protein>
    <submittedName>
        <fullName evidence="8">Ubiquinol-cytochrome c reductase iron-sulfur subunit</fullName>
    </submittedName>
</protein>
<name>A0AA97ALW9_9CYAN</name>
<dbReference type="InterPro" id="IPR005805">
    <property type="entry name" value="Rieske_Fe-S_prot_C"/>
</dbReference>